<comment type="caution">
    <text evidence="2">The sequence shown here is derived from an EMBL/GenBank/DDBJ whole genome shotgun (WGS) entry which is preliminary data.</text>
</comment>
<organism evidence="2 3">
    <name type="scientific">Rhodophyticola porphyridii</name>
    <dbReference type="NCBI Taxonomy" id="1852017"/>
    <lineage>
        <taxon>Bacteria</taxon>
        <taxon>Pseudomonadati</taxon>
        <taxon>Pseudomonadota</taxon>
        <taxon>Alphaproteobacteria</taxon>
        <taxon>Rhodobacterales</taxon>
        <taxon>Roseobacteraceae</taxon>
        <taxon>Rhodophyticola</taxon>
    </lineage>
</organism>
<evidence type="ECO:0000313" key="2">
    <source>
        <dbReference type="EMBL" id="RMA44241.1"/>
    </source>
</evidence>
<dbReference type="EMBL" id="RCNT01000001">
    <property type="protein sequence ID" value="RMA44241.1"/>
    <property type="molecule type" value="Genomic_DNA"/>
</dbReference>
<dbReference type="GO" id="GO:0016747">
    <property type="term" value="F:acyltransferase activity, transferring groups other than amino-acyl groups"/>
    <property type="evidence" value="ECO:0007669"/>
    <property type="project" value="InterPro"/>
</dbReference>
<gene>
    <name evidence="2" type="ORF">D9R08_03525</name>
</gene>
<dbReference type="InterPro" id="IPR051531">
    <property type="entry name" value="N-acetyltransferase"/>
</dbReference>
<protein>
    <submittedName>
        <fullName evidence="2">N-acetyltransferase</fullName>
    </submittedName>
</protein>
<dbReference type="InterPro" id="IPR000182">
    <property type="entry name" value="GNAT_dom"/>
</dbReference>
<dbReference type="PROSITE" id="PS51186">
    <property type="entry name" value="GNAT"/>
    <property type="match status" value="1"/>
</dbReference>
<evidence type="ECO:0000313" key="3">
    <source>
        <dbReference type="Proteomes" id="UP000281343"/>
    </source>
</evidence>
<dbReference type="InterPro" id="IPR016181">
    <property type="entry name" value="Acyl_CoA_acyltransferase"/>
</dbReference>
<evidence type="ECO:0000259" key="1">
    <source>
        <dbReference type="PROSITE" id="PS51186"/>
    </source>
</evidence>
<keyword evidence="3" id="KW-1185">Reference proteome</keyword>
<proteinExistence type="predicted"/>
<reference evidence="2 3" key="1">
    <citation type="submission" date="2018-10" db="EMBL/GenBank/DDBJ databases">
        <authorList>
            <person name="Jung H.S."/>
            <person name="Jeon C.O."/>
        </authorList>
    </citation>
    <scope>NUCLEOTIDE SEQUENCE [LARGE SCALE GENOMIC DNA]</scope>
    <source>
        <strain evidence="2 3">MA-7-27</strain>
    </source>
</reference>
<sequence length="178" mass="19778">MTVHIPTLETARLTLRALRLGDFEAYAATFASPRSRFMGTLTRREAWNSFASEAVDWLFRGHGIWAIDLKGGPHIVLTGIGQPDHFPEPEIGWILHDGHEGHGYATEAAETARDWARNRVTSLVSYIDLANHRSISVARRLGATADPRAALPRGETADETVVYRHWGKTATRRKVAIA</sequence>
<dbReference type="Proteomes" id="UP000281343">
    <property type="component" value="Unassembled WGS sequence"/>
</dbReference>
<keyword evidence="2" id="KW-0808">Transferase</keyword>
<accession>A0A3L9Y677</accession>
<dbReference type="PANTHER" id="PTHR43792">
    <property type="entry name" value="GNAT FAMILY, PUTATIVE (AFU_ORTHOLOGUE AFUA_3G00765)-RELATED-RELATED"/>
    <property type="match status" value="1"/>
</dbReference>
<name>A0A3L9Y677_9RHOB</name>
<dbReference type="Pfam" id="PF13302">
    <property type="entry name" value="Acetyltransf_3"/>
    <property type="match status" value="1"/>
</dbReference>
<dbReference type="SUPFAM" id="SSF55729">
    <property type="entry name" value="Acyl-CoA N-acyltransferases (Nat)"/>
    <property type="match status" value="1"/>
</dbReference>
<dbReference type="Gene3D" id="3.40.630.30">
    <property type="match status" value="1"/>
</dbReference>
<dbReference type="AlphaFoldDB" id="A0A3L9Y677"/>
<dbReference type="OrthoDB" id="6293260at2"/>
<dbReference type="PANTHER" id="PTHR43792:SF1">
    <property type="entry name" value="N-ACETYLTRANSFERASE DOMAIN-CONTAINING PROTEIN"/>
    <property type="match status" value="1"/>
</dbReference>
<feature type="domain" description="N-acetyltransferase" evidence="1">
    <location>
        <begin position="13"/>
        <end position="168"/>
    </location>
</feature>